<evidence type="ECO:0000256" key="1">
    <source>
        <dbReference type="SAM" id="MobiDB-lite"/>
    </source>
</evidence>
<accession>A0A6V7D014</accession>
<feature type="compositionally biased region" description="Basic and acidic residues" evidence="1">
    <location>
        <begin position="221"/>
        <end position="238"/>
    </location>
</feature>
<name>A0A6V7D014_9XANT</name>
<sequence>MSSEDIFHKDRHILKELLRSGSSSASAQRAQLFRQIPARNLQGHVESSSALHTASSFEHRIICRTGRFCRTSCSAIRKRCRARHHRSGQGHRYRLAHRAYRLCDALAGHGDQRRRNPRHRRDHHQRPDGTHAGAGAELHAGQFHPLHRDRRPGPARPARHGRGSHPGTGQRASPCGFQPGLDRGGRQHDPGGMGRTCRSHHRWRLGRVRRRRSGRCGQLHPQEELHRLRDARADRPGR</sequence>
<feature type="compositionally biased region" description="Basic residues" evidence="1">
    <location>
        <begin position="115"/>
        <end position="124"/>
    </location>
</feature>
<gene>
    <name evidence="2" type="ORF">CFBP7900_16190</name>
</gene>
<dbReference type="EMBL" id="CAJDKC010000003">
    <property type="protein sequence ID" value="CAD0325571.1"/>
    <property type="molecule type" value="Genomic_DNA"/>
</dbReference>
<proteinExistence type="predicted"/>
<evidence type="ECO:0000313" key="3">
    <source>
        <dbReference type="Proteomes" id="UP000587508"/>
    </source>
</evidence>
<comment type="caution">
    <text evidence="2">The sequence shown here is derived from an EMBL/GenBank/DDBJ whole genome shotgun (WGS) entry which is preliminary data.</text>
</comment>
<protein>
    <submittedName>
        <fullName evidence="2">Uncharacterized protein</fullName>
    </submittedName>
</protein>
<evidence type="ECO:0000313" key="2">
    <source>
        <dbReference type="EMBL" id="CAD0325578.1"/>
    </source>
</evidence>
<dbReference type="EMBL" id="CAJDKC010000003">
    <property type="protein sequence ID" value="CAD0325578.1"/>
    <property type="molecule type" value="Genomic_DNA"/>
</dbReference>
<dbReference type="Proteomes" id="UP000587508">
    <property type="component" value="Unassembled WGS sequence"/>
</dbReference>
<feature type="compositionally biased region" description="Basic residues" evidence="1">
    <location>
        <begin position="197"/>
        <end position="214"/>
    </location>
</feature>
<organism evidence="2 3">
    <name type="scientific">Xanthomonas hortorum pv. carotae</name>
    <dbReference type="NCBI Taxonomy" id="487904"/>
    <lineage>
        <taxon>Bacteria</taxon>
        <taxon>Pseudomonadati</taxon>
        <taxon>Pseudomonadota</taxon>
        <taxon>Gammaproteobacteria</taxon>
        <taxon>Lysobacterales</taxon>
        <taxon>Lysobacteraceae</taxon>
        <taxon>Xanthomonas</taxon>
    </lineage>
</organism>
<dbReference type="AlphaFoldDB" id="A0A6V7D014"/>
<feature type="region of interest" description="Disordered" evidence="1">
    <location>
        <begin position="107"/>
        <end position="238"/>
    </location>
</feature>
<reference evidence="2 3" key="1">
    <citation type="submission" date="2020-07" db="EMBL/GenBank/DDBJ databases">
        <authorList>
            <person name="Pothier F. J."/>
        </authorList>
    </citation>
    <scope>NUCLEOTIDE SEQUENCE [LARGE SCALE GENOMIC DNA]</scope>
    <source>
        <strain evidence="2 3">CFBP 7900</strain>
    </source>
</reference>